<proteinExistence type="predicted"/>
<evidence type="ECO:0000256" key="1">
    <source>
        <dbReference type="SAM" id="MobiDB-lite"/>
    </source>
</evidence>
<accession>A0ABU9V977</accession>
<evidence type="ECO:0000313" key="3">
    <source>
        <dbReference type="Proteomes" id="UP001411173"/>
    </source>
</evidence>
<dbReference type="EMBL" id="JBCIVJ010000017">
    <property type="protein sequence ID" value="MEN0581153.1"/>
    <property type="molecule type" value="Genomic_DNA"/>
</dbReference>
<sequence>MSKTLFSTLFALFYGEKALANPIVGKEGGAQNKGALTSANSQDVDVAGKNTSVGHGDEASREKLSYPEESTRVREGNYANIRAYSGSENRIYCNGRVIDRDGGAGVFVRDDTDTITDDNGGTVLVDVKGRRWKRVYEGDVLLLWFCSHGDGVTDYTLPLQVASQLAVDESRRLVFGQGTYNYTAIEIKSSTKTQSVTEWIAIGKVNLVSTKTHPNANNYDADYAIRVSGVFLKKVKLVIDVSRNADAVILSDTTGIEVGDLVCLQTSRLIQTDNRGQAREGQVCKVHSINHDKRLVRLFNTLRYAAPASAKQTGVVVGATSGASFTVSGVNLTRANANVRITFTSGANSGKSRYISGFSGNTLKIGGRQSAFPNTPMVGDSFIMEWATMVTIAKPITFRMSGEFVISRALTSNAIAGATGFRGLDVIFSVDTLIEGATINGFSDTCLRIRGSYQPTLRNITATDANRGYNVFDGTGYGISINQCFGATVDNAKTYRCRRGIDIIGTQMISWETQIINCTASGGGVDYQGNAFWPVGTTQNSGIGSHGAGYSSSYTNCLVVDCWLPYAFRGLRETLKDCRVNGNVARCCARLTYGGALTIDGLIYDDTFSEIGVNYADSYNEDPKPDLRAIGLLELFCGIDDGYIRSLPVTIKNCIGKKVTLGCIIASGKGDDLTLENLILGGNVVYVSSENTRNNEFSFIRCEDRKILKNISDLGGNRFYLDGGSENQFSMYDLFSSQIIPAGKYVRLGENKLFATLDDDQALRIPISTKTKTAIVSVIDHDHNSKYKAIGMILGAASATDSAPNSKENKQNIELSLIPLTGTTGTKGKFTISFLPTDGAGYLYLENRIGSVIRPCIFIETVQF</sequence>
<evidence type="ECO:0000313" key="2">
    <source>
        <dbReference type="EMBL" id="MEN0581153.1"/>
    </source>
</evidence>
<name>A0ABU9V977_9ENTR</name>
<dbReference type="InterPro" id="IPR006626">
    <property type="entry name" value="PbH1"/>
</dbReference>
<feature type="region of interest" description="Disordered" evidence="1">
    <location>
        <begin position="34"/>
        <end position="69"/>
    </location>
</feature>
<comment type="caution">
    <text evidence="2">The sequence shown here is derived from an EMBL/GenBank/DDBJ whole genome shotgun (WGS) entry which is preliminary data.</text>
</comment>
<keyword evidence="3" id="KW-1185">Reference proteome</keyword>
<dbReference type="SUPFAM" id="SSF51126">
    <property type="entry name" value="Pectin lyase-like"/>
    <property type="match status" value="1"/>
</dbReference>
<reference evidence="2 3" key="1">
    <citation type="submission" date="2024-02" db="EMBL/GenBank/DDBJ databases">
        <title>Whole genome of MDR Enterobacteriaceae from southern Thailand.</title>
        <authorList>
            <person name="Surachat K."/>
        </authorList>
    </citation>
    <scope>NUCLEOTIDE SEQUENCE [LARGE SCALE GENOMIC DNA]</scope>
    <source>
        <strain evidence="2 3">PSU_29</strain>
    </source>
</reference>
<feature type="compositionally biased region" description="Basic and acidic residues" evidence="1">
    <location>
        <begin position="55"/>
        <end position="69"/>
    </location>
</feature>
<dbReference type="RefSeq" id="WP_343194526.1">
    <property type="nucleotide sequence ID" value="NZ_JBCIVJ010000017.1"/>
</dbReference>
<feature type="compositionally biased region" description="Polar residues" evidence="1">
    <location>
        <begin position="34"/>
        <end position="53"/>
    </location>
</feature>
<organism evidence="2 3">
    <name type="scientific">Phytobacter palmae</name>
    <dbReference type="NCBI Taxonomy" id="1855371"/>
    <lineage>
        <taxon>Bacteria</taxon>
        <taxon>Pseudomonadati</taxon>
        <taxon>Pseudomonadota</taxon>
        <taxon>Gammaproteobacteria</taxon>
        <taxon>Enterobacterales</taxon>
        <taxon>Enterobacteriaceae</taxon>
        <taxon>Phytobacter</taxon>
    </lineage>
</organism>
<gene>
    <name evidence="2" type="ORF">AAIG39_19380</name>
</gene>
<dbReference type="InterPro" id="IPR011050">
    <property type="entry name" value="Pectin_lyase_fold/virulence"/>
</dbReference>
<protein>
    <recommendedName>
        <fullName evidence="4">Tail spike TSP1/Gp66 N-terminal domain-containing protein</fullName>
    </recommendedName>
</protein>
<dbReference type="SMART" id="SM00710">
    <property type="entry name" value="PbH1"/>
    <property type="match status" value="5"/>
</dbReference>
<evidence type="ECO:0008006" key="4">
    <source>
        <dbReference type="Google" id="ProtNLM"/>
    </source>
</evidence>
<dbReference type="Proteomes" id="UP001411173">
    <property type="component" value="Unassembled WGS sequence"/>
</dbReference>